<organism evidence="2 3">
    <name type="scientific">Stylonychia lemnae</name>
    <name type="common">Ciliate</name>
    <dbReference type="NCBI Taxonomy" id="5949"/>
    <lineage>
        <taxon>Eukaryota</taxon>
        <taxon>Sar</taxon>
        <taxon>Alveolata</taxon>
        <taxon>Ciliophora</taxon>
        <taxon>Intramacronucleata</taxon>
        <taxon>Spirotrichea</taxon>
        <taxon>Stichotrichia</taxon>
        <taxon>Sporadotrichida</taxon>
        <taxon>Oxytrichidae</taxon>
        <taxon>Stylonychinae</taxon>
        <taxon>Stylonychia</taxon>
    </lineage>
</organism>
<feature type="compositionally biased region" description="Basic and acidic residues" evidence="1">
    <location>
        <begin position="48"/>
        <end position="59"/>
    </location>
</feature>
<keyword evidence="3" id="KW-1185">Reference proteome</keyword>
<protein>
    <submittedName>
        <fullName evidence="2">Uncharacterized protein</fullName>
    </submittedName>
</protein>
<evidence type="ECO:0000256" key="1">
    <source>
        <dbReference type="SAM" id="MobiDB-lite"/>
    </source>
</evidence>
<gene>
    <name evidence="2" type="primary">Contig6725.g7200</name>
    <name evidence="2" type="ORF">STYLEM_14904</name>
</gene>
<evidence type="ECO:0000313" key="2">
    <source>
        <dbReference type="EMBL" id="CDW85817.1"/>
    </source>
</evidence>
<dbReference type="InParanoid" id="A0A078AX38"/>
<dbReference type="AlphaFoldDB" id="A0A078AX38"/>
<sequence length="187" mass="22428">MMMLFRKTKIQVEIEEGFFDNFELPQEQDQELQTRQKKIASRQVRQATKSDRSETEAKQEQPISAMFDPRNITRLITTPRLKQEERIQTPDYMNQQKQNLQEISKEQISILNEVYQSTQNVIGEYLISDPDKERLRSNMRKINLYEDTNCKQAQEFMIKCLEGKSDNNCEKEQMFYLYCMNDNRMTK</sequence>
<dbReference type="EMBL" id="CCKQ01014073">
    <property type="protein sequence ID" value="CDW85817.1"/>
    <property type="molecule type" value="Genomic_DNA"/>
</dbReference>
<evidence type="ECO:0000313" key="3">
    <source>
        <dbReference type="Proteomes" id="UP000039865"/>
    </source>
</evidence>
<name>A0A078AX38_STYLE</name>
<reference evidence="2 3" key="1">
    <citation type="submission" date="2014-06" db="EMBL/GenBank/DDBJ databases">
        <authorList>
            <person name="Swart Estienne"/>
        </authorList>
    </citation>
    <scope>NUCLEOTIDE SEQUENCE [LARGE SCALE GENOMIC DNA]</scope>
    <source>
        <strain evidence="2 3">130c</strain>
    </source>
</reference>
<accession>A0A078AX38</accession>
<dbReference type="Proteomes" id="UP000039865">
    <property type="component" value="Unassembled WGS sequence"/>
</dbReference>
<feature type="region of interest" description="Disordered" evidence="1">
    <location>
        <begin position="29"/>
        <end position="63"/>
    </location>
</feature>
<proteinExistence type="predicted"/>